<dbReference type="GO" id="GO:0003677">
    <property type="term" value="F:DNA binding"/>
    <property type="evidence" value="ECO:0007669"/>
    <property type="project" value="UniProtKB-KW"/>
</dbReference>
<dbReference type="Pfam" id="PF04545">
    <property type="entry name" value="Sigma70_r4"/>
    <property type="match status" value="1"/>
</dbReference>
<evidence type="ECO:0000256" key="1">
    <source>
        <dbReference type="ARBA" id="ARBA00010466"/>
    </source>
</evidence>
<keyword evidence="4" id="KW-0804">Transcription</keyword>
<keyword evidence="8" id="KW-1185">Reference proteome</keyword>
<keyword evidence="2" id="KW-0805">Transcription regulation</keyword>
<feature type="domain" description="RNA polymerase sigma-70 region 4" evidence="6">
    <location>
        <begin position="16"/>
        <end position="56"/>
    </location>
</feature>
<sequence>MRLCLEAAAGGCAVTEQTILRVAWLYYMENLTQAEIGERLGLTRARVNRMLSDARQTGIVNIRLNSAFASCTELEHRLRRECGLEDAVVIPSPENPEQVGSLIGMAAGAYLSKFLEQKRPRIIGIGWGATLRETIRYVTPADYPDLSIVSMMGGLSRGLELNTFEIAGELAHRLHAQCSYLAAPIFVSSRRSRDTFLAQEVYQEVLNSVEKIDLALLSMGDLTPRSLLMRHGLPPDVRAEHLRAAGAVGDVLAQFLDKAGRPIDHSINSRAIALPLEKLARVPTSMLIAGGLNKAPIIASVLRGRIGKVLVTDENTAVAALKLVDKQK</sequence>
<evidence type="ECO:0000256" key="3">
    <source>
        <dbReference type="ARBA" id="ARBA00023125"/>
    </source>
</evidence>
<evidence type="ECO:0000256" key="2">
    <source>
        <dbReference type="ARBA" id="ARBA00023015"/>
    </source>
</evidence>
<dbReference type="EMBL" id="LBJQ01000005">
    <property type="protein sequence ID" value="RXH38423.1"/>
    <property type="molecule type" value="Genomic_DNA"/>
</dbReference>
<comment type="similarity">
    <text evidence="1">Belongs to the SorC transcriptional regulatory family.</text>
</comment>
<dbReference type="PANTHER" id="PTHR34294:SF1">
    <property type="entry name" value="TRANSCRIPTIONAL REGULATOR LSRR"/>
    <property type="match status" value="1"/>
</dbReference>
<proteinExistence type="inferred from homology"/>
<organism evidence="7 8">
    <name type="scientific">Bradyrhizobium nanningense</name>
    <dbReference type="NCBI Taxonomy" id="1325118"/>
    <lineage>
        <taxon>Bacteria</taxon>
        <taxon>Pseudomonadati</taxon>
        <taxon>Pseudomonadota</taxon>
        <taxon>Alphaproteobacteria</taxon>
        <taxon>Hyphomicrobiales</taxon>
        <taxon>Nitrobacteraceae</taxon>
        <taxon>Bradyrhizobium</taxon>
    </lineage>
</organism>
<gene>
    <name evidence="7" type="ORF">XH99_01360</name>
</gene>
<dbReference type="SUPFAM" id="SSF88659">
    <property type="entry name" value="Sigma3 and sigma4 domains of RNA polymerase sigma factors"/>
    <property type="match status" value="1"/>
</dbReference>
<accession>A0A4Q0SG00</accession>
<dbReference type="InterPro" id="IPR036388">
    <property type="entry name" value="WH-like_DNA-bd_sf"/>
</dbReference>
<dbReference type="Gene3D" id="1.10.10.10">
    <property type="entry name" value="Winged helix-like DNA-binding domain superfamily/Winged helix DNA-binding domain"/>
    <property type="match status" value="1"/>
</dbReference>
<dbReference type="InterPro" id="IPR013324">
    <property type="entry name" value="RNA_pol_sigma_r3/r4-like"/>
</dbReference>
<dbReference type="InterPro" id="IPR007630">
    <property type="entry name" value="RNA_pol_sigma70_r4"/>
</dbReference>
<dbReference type="AlphaFoldDB" id="A0A4Q0SG00"/>
<dbReference type="InterPro" id="IPR051054">
    <property type="entry name" value="SorC_transcr_regulators"/>
</dbReference>
<name>A0A4Q0SG00_9BRAD</name>
<dbReference type="PANTHER" id="PTHR34294">
    <property type="entry name" value="TRANSCRIPTIONAL REGULATOR-RELATED"/>
    <property type="match status" value="1"/>
</dbReference>
<dbReference type="GO" id="GO:0003700">
    <property type="term" value="F:DNA-binding transcription factor activity"/>
    <property type="evidence" value="ECO:0007669"/>
    <property type="project" value="InterPro"/>
</dbReference>
<dbReference type="GO" id="GO:0006352">
    <property type="term" value="P:DNA-templated transcription initiation"/>
    <property type="evidence" value="ECO:0007669"/>
    <property type="project" value="InterPro"/>
</dbReference>
<dbReference type="GO" id="GO:0030246">
    <property type="term" value="F:carbohydrate binding"/>
    <property type="evidence" value="ECO:0007669"/>
    <property type="project" value="InterPro"/>
</dbReference>
<dbReference type="InterPro" id="IPR007324">
    <property type="entry name" value="Sugar-bd_dom_put"/>
</dbReference>
<comment type="caution">
    <text evidence="7">The sequence shown here is derived from an EMBL/GenBank/DDBJ whole genome shotgun (WGS) entry which is preliminary data.</text>
</comment>
<dbReference type="InterPro" id="IPR037171">
    <property type="entry name" value="NagB/RpiA_transferase-like"/>
</dbReference>
<protein>
    <submittedName>
        <fullName evidence="7">DeoR faimly transcriptional regulator</fullName>
    </submittedName>
</protein>
<reference evidence="7 8" key="1">
    <citation type="submission" date="2015-04" db="EMBL/GenBank/DDBJ databases">
        <title>Comparative genomics of rhizobia nodulating Arachis hypogaea in China.</title>
        <authorList>
            <person name="Li Y."/>
        </authorList>
    </citation>
    <scope>NUCLEOTIDE SEQUENCE [LARGE SCALE GENOMIC DNA]</scope>
    <source>
        <strain evidence="7 8">CCBAU 51757</strain>
    </source>
</reference>
<keyword evidence="3" id="KW-0238">DNA-binding</keyword>
<evidence type="ECO:0000259" key="5">
    <source>
        <dbReference type="Pfam" id="PF04198"/>
    </source>
</evidence>
<evidence type="ECO:0000313" key="7">
    <source>
        <dbReference type="EMBL" id="RXH38423.1"/>
    </source>
</evidence>
<evidence type="ECO:0000259" key="6">
    <source>
        <dbReference type="Pfam" id="PF04545"/>
    </source>
</evidence>
<dbReference type="SUPFAM" id="SSF100950">
    <property type="entry name" value="NagB/RpiA/CoA transferase-like"/>
    <property type="match status" value="1"/>
</dbReference>
<dbReference type="Pfam" id="PF04198">
    <property type="entry name" value="Sugar-bind"/>
    <property type="match status" value="1"/>
</dbReference>
<evidence type="ECO:0000313" key="8">
    <source>
        <dbReference type="Proteomes" id="UP000289546"/>
    </source>
</evidence>
<dbReference type="Gene3D" id="3.40.50.1360">
    <property type="match status" value="1"/>
</dbReference>
<dbReference type="Proteomes" id="UP000289546">
    <property type="component" value="Unassembled WGS sequence"/>
</dbReference>
<evidence type="ECO:0000256" key="4">
    <source>
        <dbReference type="ARBA" id="ARBA00023163"/>
    </source>
</evidence>
<feature type="domain" description="Sugar-binding" evidence="5">
    <location>
        <begin position="68"/>
        <end position="321"/>
    </location>
</feature>